<dbReference type="UniPathway" id="UPA00078"/>
<dbReference type="Gene3D" id="3.40.50.150">
    <property type="entry name" value="Vaccinia Virus protein VP39"/>
    <property type="match status" value="1"/>
</dbReference>
<dbReference type="Proteomes" id="UP000002286">
    <property type="component" value="Chromosome"/>
</dbReference>
<dbReference type="GO" id="GO:0032259">
    <property type="term" value="P:methylation"/>
    <property type="evidence" value="ECO:0007669"/>
    <property type="project" value="UniProtKB-KW"/>
</dbReference>
<evidence type="ECO:0000313" key="11">
    <source>
        <dbReference type="Proteomes" id="UP000002286"/>
    </source>
</evidence>
<dbReference type="InterPro" id="IPR050602">
    <property type="entry name" value="Malonyl-ACP_OMT"/>
</dbReference>
<dbReference type="Pfam" id="PF08241">
    <property type="entry name" value="Methyltransf_11"/>
    <property type="match status" value="1"/>
</dbReference>
<comment type="function">
    <text evidence="8">Converts the free carboxyl group of a malonyl-thioester to its methyl ester by transfer of a methyl group from S-adenosyl-L-methionine (SAM). It allows to synthesize pimeloyl-ACP via the fatty acid synthetic pathway.</text>
</comment>
<dbReference type="GO" id="GO:0009102">
    <property type="term" value="P:biotin biosynthetic process"/>
    <property type="evidence" value="ECO:0007669"/>
    <property type="project" value="UniProtKB-UniRule"/>
</dbReference>
<evidence type="ECO:0000256" key="1">
    <source>
        <dbReference type="ARBA" id="ARBA00000852"/>
    </source>
</evidence>
<name>A1KVF4_NEIMF</name>
<evidence type="ECO:0000256" key="7">
    <source>
        <dbReference type="ARBA" id="ARBA00022756"/>
    </source>
</evidence>
<dbReference type="PANTHER" id="PTHR13090:SF1">
    <property type="entry name" value="ARGININE-HYDROXYLASE NDUFAF5, MITOCHONDRIAL"/>
    <property type="match status" value="1"/>
</dbReference>
<sequence>MVGTMESLTAINKSRIRQAFQKALNDYDRHALIQQKMTINLMTHLQDYLPDMPLENVLELGCGSGMLSALLQKQISANYWLFNDLCDVQPQLAEKLPQSFDFYCGDAENFPFQRQFDLIASASAVQWFHQPDAFIAHCKTGLKANGLLAVATFGKDNLKEVRQITNIGLNYPTLSQWQTWLAKDFELLWCEDFKVILDFDTPLDVLKHLKYTGVTATNQKNWTRKNLNEFIGDYLSAFSMPSGKVHLTYHPLFFIARYSAAGRQ</sequence>
<dbReference type="EC" id="2.1.1.197" evidence="3 8"/>
<dbReference type="GO" id="GO:0102130">
    <property type="term" value="F:malonyl-CoA methyltransferase activity"/>
    <property type="evidence" value="ECO:0007669"/>
    <property type="project" value="UniProtKB-EC"/>
</dbReference>
<evidence type="ECO:0000256" key="8">
    <source>
        <dbReference type="HAMAP-Rule" id="MF_00835"/>
    </source>
</evidence>
<evidence type="ECO:0000256" key="6">
    <source>
        <dbReference type="ARBA" id="ARBA00022691"/>
    </source>
</evidence>
<comment type="catalytic activity">
    <reaction evidence="1 8">
        <text>malonyl-[ACP] + S-adenosyl-L-methionine = malonyl-[ACP] methyl ester + S-adenosyl-L-homocysteine</text>
        <dbReference type="Rhea" id="RHEA:17105"/>
        <dbReference type="Rhea" id="RHEA-COMP:9623"/>
        <dbReference type="Rhea" id="RHEA-COMP:9954"/>
        <dbReference type="ChEBI" id="CHEBI:57856"/>
        <dbReference type="ChEBI" id="CHEBI:59789"/>
        <dbReference type="ChEBI" id="CHEBI:78449"/>
        <dbReference type="ChEBI" id="CHEBI:78845"/>
        <dbReference type="EC" id="2.1.1.197"/>
    </reaction>
</comment>
<evidence type="ECO:0000256" key="2">
    <source>
        <dbReference type="ARBA" id="ARBA00004746"/>
    </source>
</evidence>
<protein>
    <recommendedName>
        <fullName evidence="3 8">Malonyl-[acyl-carrier protein] O-methyltransferase</fullName>
        <shortName evidence="8">Malonyl-ACP O-methyltransferase</shortName>
        <ecNumber evidence="3 8">2.1.1.197</ecNumber>
    </recommendedName>
    <alternativeName>
        <fullName evidence="8">Biotin synthesis protein BioC</fullName>
    </alternativeName>
</protein>
<dbReference type="InterPro" id="IPR011814">
    <property type="entry name" value="BioC"/>
</dbReference>
<feature type="domain" description="Methyltransferase type 11" evidence="9">
    <location>
        <begin position="58"/>
        <end position="149"/>
    </location>
</feature>
<keyword evidence="5 8" id="KW-0808">Transferase</keyword>
<comment type="similarity">
    <text evidence="8">Belongs to the methyltransferase superfamily.</text>
</comment>
<accession>A1KVF4</accession>
<dbReference type="NCBIfam" id="TIGR02072">
    <property type="entry name" value="BioC"/>
    <property type="match status" value="1"/>
</dbReference>
<evidence type="ECO:0000313" key="10">
    <source>
        <dbReference type="EMBL" id="CAM10857.1"/>
    </source>
</evidence>
<dbReference type="HOGENOM" id="CLU_046586_1_0_4"/>
<gene>
    <name evidence="8" type="primary">bioC</name>
    <name evidence="10" type="ordered locus">NMC1674</name>
</gene>
<keyword evidence="6 8" id="KW-0949">S-adenosyl-L-methionine</keyword>
<dbReference type="InterPro" id="IPR029063">
    <property type="entry name" value="SAM-dependent_MTases_sf"/>
</dbReference>
<dbReference type="KEGG" id="nmc:NMC1674"/>
<evidence type="ECO:0000256" key="5">
    <source>
        <dbReference type="ARBA" id="ARBA00022679"/>
    </source>
</evidence>
<comment type="pathway">
    <text evidence="2 8">Cofactor biosynthesis; biotin biosynthesis.</text>
</comment>
<dbReference type="HAMAP" id="MF_00835">
    <property type="entry name" value="BioC"/>
    <property type="match status" value="1"/>
</dbReference>
<dbReference type="InterPro" id="IPR013216">
    <property type="entry name" value="Methyltransf_11"/>
</dbReference>
<dbReference type="GO" id="GO:0008757">
    <property type="term" value="F:S-adenosylmethionine-dependent methyltransferase activity"/>
    <property type="evidence" value="ECO:0007669"/>
    <property type="project" value="InterPro"/>
</dbReference>
<proteinExistence type="inferred from homology"/>
<dbReference type="AlphaFoldDB" id="A1KVF4"/>
<reference evidence="10 11" key="1">
    <citation type="journal article" date="2007" name="PLoS Genet.">
        <title>Meningococcal genetic variation mechanisms viewed through comparative analysis of serogroup C strain FAM18.</title>
        <authorList>
            <person name="Bentley S.D."/>
            <person name="Vernikos G.S."/>
            <person name="Snyder L.A.S."/>
            <person name="Churcher C."/>
            <person name="Arrowsmith C."/>
            <person name="Chillingworth T."/>
            <person name="Cronin A."/>
            <person name="Davis P.H."/>
            <person name="Holroyd N.E."/>
            <person name="Jagels K."/>
            <person name="Maddison M."/>
            <person name="Moule S."/>
            <person name="Rabbinowitsch E."/>
            <person name="Sharp S."/>
            <person name="Unwin L."/>
            <person name="Whitehead S."/>
            <person name="Quail M.A."/>
            <person name="Achtman M."/>
            <person name="Barrell B."/>
            <person name="Saunders N.J."/>
            <person name="Parkhill J."/>
        </authorList>
    </citation>
    <scope>NUCLEOTIDE SEQUENCE [LARGE SCALE GENOMIC DNA]</scope>
    <source>
        <strain evidence="11">ATCC 700532 / DSM 15464 / FAM18</strain>
    </source>
</reference>
<keyword evidence="4 8" id="KW-0489">Methyltransferase</keyword>
<evidence type="ECO:0000256" key="3">
    <source>
        <dbReference type="ARBA" id="ARBA00012327"/>
    </source>
</evidence>
<evidence type="ECO:0000259" key="9">
    <source>
        <dbReference type="Pfam" id="PF08241"/>
    </source>
</evidence>
<dbReference type="GO" id="GO:0010340">
    <property type="term" value="F:carboxyl-O-methyltransferase activity"/>
    <property type="evidence" value="ECO:0007669"/>
    <property type="project" value="UniProtKB-UniRule"/>
</dbReference>
<evidence type="ECO:0000256" key="4">
    <source>
        <dbReference type="ARBA" id="ARBA00022603"/>
    </source>
</evidence>
<dbReference type="EMBL" id="AM421808">
    <property type="protein sequence ID" value="CAM10857.1"/>
    <property type="molecule type" value="Genomic_DNA"/>
</dbReference>
<keyword evidence="7 8" id="KW-0093">Biotin biosynthesis</keyword>
<dbReference type="PANTHER" id="PTHR13090">
    <property type="entry name" value="ARGININE-HYDROXYLASE NDUFAF5, MITOCHONDRIAL"/>
    <property type="match status" value="1"/>
</dbReference>
<dbReference type="CDD" id="cd02440">
    <property type="entry name" value="AdoMet_MTases"/>
    <property type="match status" value="1"/>
</dbReference>
<organism evidence="10 11">
    <name type="scientific">Neisseria meningitidis serogroup C / serotype 2a (strain ATCC 700532 / DSM 15464 / FAM18)</name>
    <dbReference type="NCBI Taxonomy" id="272831"/>
    <lineage>
        <taxon>Bacteria</taxon>
        <taxon>Pseudomonadati</taxon>
        <taxon>Pseudomonadota</taxon>
        <taxon>Betaproteobacteria</taxon>
        <taxon>Neisseriales</taxon>
        <taxon>Neisseriaceae</taxon>
        <taxon>Neisseria</taxon>
    </lineage>
</organism>
<dbReference type="SUPFAM" id="SSF53335">
    <property type="entry name" value="S-adenosyl-L-methionine-dependent methyltransferases"/>
    <property type="match status" value="1"/>
</dbReference>